<reference evidence="1 2" key="1">
    <citation type="journal article" date="2019" name="Sci. Rep.">
        <title>Orb-weaving spider Araneus ventricosus genome elucidates the spidroin gene catalogue.</title>
        <authorList>
            <person name="Kono N."/>
            <person name="Nakamura H."/>
            <person name="Ohtoshi R."/>
            <person name="Moran D.A.P."/>
            <person name="Shinohara A."/>
            <person name="Yoshida Y."/>
            <person name="Fujiwara M."/>
            <person name="Mori M."/>
            <person name="Tomita M."/>
            <person name="Arakawa K."/>
        </authorList>
    </citation>
    <scope>NUCLEOTIDE SEQUENCE [LARGE SCALE GENOMIC DNA]</scope>
</reference>
<name>A0A4Y2TU06_ARAVE</name>
<comment type="caution">
    <text evidence="1">The sequence shown here is derived from an EMBL/GenBank/DDBJ whole genome shotgun (WGS) entry which is preliminary data.</text>
</comment>
<accession>A0A4Y2TU06</accession>
<dbReference type="AlphaFoldDB" id="A0A4Y2TU06"/>
<dbReference type="EMBL" id="BGPR01030264">
    <property type="protein sequence ID" value="GBO02676.1"/>
    <property type="molecule type" value="Genomic_DNA"/>
</dbReference>
<keyword evidence="2" id="KW-1185">Reference proteome</keyword>
<dbReference type="Proteomes" id="UP000499080">
    <property type="component" value="Unassembled WGS sequence"/>
</dbReference>
<evidence type="ECO:0000313" key="2">
    <source>
        <dbReference type="Proteomes" id="UP000499080"/>
    </source>
</evidence>
<gene>
    <name evidence="1" type="ORF">AVEN_54530_1</name>
</gene>
<evidence type="ECO:0000313" key="1">
    <source>
        <dbReference type="EMBL" id="GBO02676.1"/>
    </source>
</evidence>
<proteinExistence type="predicted"/>
<sequence length="96" mass="10429">MKKIVIMKCALRLFCATTASHSSIALGHAIKNGLYTTIGNGHHSGWTAVIPTTFLKAEVAPKEDNGDGLILDSRSDSFQLPEFGRNHHGRQALSRN</sequence>
<protein>
    <submittedName>
        <fullName evidence="1">Uncharacterized protein</fullName>
    </submittedName>
</protein>
<organism evidence="1 2">
    <name type="scientific">Araneus ventricosus</name>
    <name type="common">Orbweaver spider</name>
    <name type="synonym">Epeira ventricosa</name>
    <dbReference type="NCBI Taxonomy" id="182803"/>
    <lineage>
        <taxon>Eukaryota</taxon>
        <taxon>Metazoa</taxon>
        <taxon>Ecdysozoa</taxon>
        <taxon>Arthropoda</taxon>
        <taxon>Chelicerata</taxon>
        <taxon>Arachnida</taxon>
        <taxon>Araneae</taxon>
        <taxon>Araneomorphae</taxon>
        <taxon>Entelegynae</taxon>
        <taxon>Araneoidea</taxon>
        <taxon>Araneidae</taxon>
        <taxon>Araneus</taxon>
    </lineage>
</organism>